<dbReference type="InterPro" id="IPR038444">
    <property type="entry name" value="DUF465_sf"/>
</dbReference>
<proteinExistence type="predicted"/>
<accession>A0ABY0CSU4</accession>
<sequence>MQQRRTPMSDDPRSLDELRAQHLELKERLQALEKLRSLSPEEQFEARVIKKRKLALKDAMRTLEAQES</sequence>
<protein>
    <submittedName>
        <fullName evidence="1">DUF465 domain-containing protein</fullName>
    </submittedName>
</protein>
<keyword evidence="2" id="KW-1185">Reference proteome</keyword>
<name>A0ABY0CSU4_9DELT</name>
<dbReference type="EMBL" id="SADD01000005">
    <property type="protein sequence ID" value="RVU44102.1"/>
    <property type="molecule type" value="Genomic_DNA"/>
</dbReference>
<reference evidence="1 2" key="1">
    <citation type="submission" date="2019-01" db="EMBL/GenBank/DDBJ databases">
        <title>Lujinxingia litoralis gen. nov., sp. nov. and Lujinxingia sediminis gen. nov., sp. nov., new members in the order Bradymonadales, isolated from coastal sediment.</title>
        <authorList>
            <person name="Li C.-M."/>
        </authorList>
    </citation>
    <scope>NUCLEOTIDE SEQUENCE [LARGE SCALE GENOMIC DNA]</scope>
    <source>
        <strain evidence="1 2">SEH01</strain>
    </source>
</reference>
<evidence type="ECO:0000313" key="1">
    <source>
        <dbReference type="EMBL" id="RVU44102.1"/>
    </source>
</evidence>
<dbReference type="Gene3D" id="6.10.280.50">
    <property type="match status" value="1"/>
</dbReference>
<dbReference type="Proteomes" id="UP000282926">
    <property type="component" value="Unassembled WGS sequence"/>
</dbReference>
<organism evidence="1 2">
    <name type="scientific">Lujinxingia sediminis</name>
    <dbReference type="NCBI Taxonomy" id="2480984"/>
    <lineage>
        <taxon>Bacteria</taxon>
        <taxon>Deltaproteobacteria</taxon>
        <taxon>Bradymonadales</taxon>
        <taxon>Lujinxingiaceae</taxon>
        <taxon>Lujinxingia</taxon>
    </lineage>
</organism>
<comment type="caution">
    <text evidence="1">The sequence shown here is derived from an EMBL/GenBank/DDBJ whole genome shotgun (WGS) entry which is preliminary data.</text>
</comment>
<gene>
    <name evidence="1" type="ORF">EA187_11155</name>
</gene>
<evidence type="ECO:0000313" key="2">
    <source>
        <dbReference type="Proteomes" id="UP000282926"/>
    </source>
</evidence>